<keyword evidence="3 4" id="KW-0326">Glycosidase</keyword>
<dbReference type="InterPro" id="IPR017853">
    <property type="entry name" value="GH"/>
</dbReference>
<dbReference type="Pfam" id="PF02156">
    <property type="entry name" value="Glyco_hydro_26"/>
    <property type="match status" value="1"/>
</dbReference>
<protein>
    <recommendedName>
        <fullName evidence="6">GH26 domain-containing protein</fullName>
    </recommendedName>
</protein>
<evidence type="ECO:0000313" key="7">
    <source>
        <dbReference type="EMBL" id="MBM9508933.1"/>
    </source>
</evidence>
<dbReference type="Proteomes" id="UP000749040">
    <property type="component" value="Unassembled WGS sequence"/>
</dbReference>
<keyword evidence="2 4" id="KW-0378">Hydrolase</keyword>
<evidence type="ECO:0000256" key="2">
    <source>
        <dbReference type="ARBA" id="ARBA00022801"/>
    </source>
</evidence>
<dbReference type="Gene3D" id="3.20.20.80">
    <property type="entry name" value="Glycosidases"/>
    <property type="match status" value="1"/>
</dbReference>
<evidence type="ECO:0000256" key="3">
    <source>
        <dbReference type="ARBA" id="ARBA00023295"/>
    </source>
</evidence>
<feature type="signal peptide" evidence="5">
    <location>
        <begin position="1"/>
        <end position="27"/>
    </location>
</feature>
<evidence type="ECO:0000313" key="8">
    <source>
        <dbReference type="Proteomes" id="UP000749040"/>
    </source>
</evidence>
<feature type="chain" id="PRO_5047289966" description="GH26 domain-containing protein" evidence="5">
    <location>
        <begin position="28"/>
        <end position="348"/>
    </location>
</feature>
<organism evidence="7 8">
    <name type="scientific">Actinacidiphila acididurans</name>
    <dbReference type="NCBI Taxonomy" id="2784346"/>
    <lineage>
        <taxon>Bacteria</taxon>
        <taxon>Bacillati</taxon>
        <taxon>Actinomycetota</taxon>
        <taxon>Actinomycetes</taxon>
        <taxon>Kitasatosporales</taxon>
        <taxon>Streptomycetaceae</taxon>
        <taxon>Actinacidiphila</taxon>
    </lineage>
</organism>
<dbReference type="EMBL" id="JADKYB010000021">
    <property type="protein sequence ID" value="MBM9508933.1"/>
    <property type="molecule type" value="Genomic_DNA"/>
</dbReference>
<evidence type="ECO:0000259" key="6">
    <source>
        <dbReference type="PROSITE" id="PS51764"/>
    </source>
</evidence>
<keyword evidence="5" id="KW-0732">Signal</keyword>
<gene>
    <name evidence="7" type="ORF">ITX44_31165</name>
</gene>
<proteinExistence type="inferred from homology"/>
<evidence type="ECO:0000256" key="5">
    <source>
        <dbReference type="SAM" id="SignalP"/>
    </source>
</evidence>
<accession>A0ABS2U008</accession>
<evidence type="ECO:0000256" key="1">
    <source>
        <dbReference type="ARBA" id="ARBA00007754"/>
    </source>
</evidence>
<dbReference type="PANTHER" id="PTHR40079:SF4">
    <property type="entry name" value="GH26 DOMAIN-CONTAINING PROTEIN-RELATED"/>
    <property type="match status" value="1"/>
</dbReference>
<dbReference type="InterPro" id="IPR000805">
    <property type="entry name" value="Glyco_hydro_26"/>
</dbReference>
<feature type="active site" description="Nucleophile" evidence="4">
    <location>
        <position position="258"/>
    </location>
</feature>
<reference evidence="7 8" key="1">
    <citation type="submission" date="2021-01" db="EMBL/GenBank/DDBJ databases">
        <title>Streptomyces acididurans sp. nov., isolated from a peat swamp forest soil.</title>
        <authorList>
            <person name="Chantavorakit T."/>
            <person name="Duangmal K."/>
        </authorList>
    </citation>
    <scope>NUCLEOTIDE SEQUENCE [LARGE SCALE GENOMIC DNA]</scope>
    <source>
        <strain evidence="7 8">KK5PA1</strain>
    </source>
</reference>
<feature type="active site" description="Proton donor" evidence="4">
    <location>
        <position position="150"/>
    </location>
</feature>
<sequence length="348" mass="37075">MRVFKLLGAAAGVALATAMAVAPTADASTGTTTRPVSALVVGAYSSRTTTTARPVIWGIEAGSVAADTASGTYAGLAPGIDSWFGAQSSWSVNTSQMTASRAAGAIPMIAWSPPGTLTDIKNGAADAQIISYAKSLASYGHPFYFRPFAEFNTQWESYSLGKPGNTPQAMYAAWRRVFRIVRQYTGTNAMFTWTVGYSGTTSSLKTAWPGAAYVNYVGIDAYDWCTKASWCPGDRYRYKDMLTYVRGFDEGRPAVLAETASGLMTSGRGAWLGAALTAAKSDGLYALVWYDEVVPNTTQPDWRLATPSSAQAGERAALSQPNIASPRWRPVSTLEKYAMTANWAAAIS</sequence>
<dbReference type="PROSITE" id="PS51764">
    <property type="entry name" value="GH26"/>
    <property type="match status" value="1"/>
</dbReference>
<dbReference type="PANTHER" id="PTHR40079">
    <property type="entry name" value="MANNAN ENDO-1,4-BETA-MANNOSIDASE E-RELATED"/>
    <property type="match status" value="1"/>
</dbReference>
<comment type="similarity">
    <text evidence="1 4">Belongs to the glycosyl hydrolase 26 family.</text>
</comment>
<name>A0ABS2U008_9ACTN</name>
<feature type="domain" description="GH26" evidence="6">
    <location>
        <begin position="30"/>
        <end position="321"/>
    </location>
</feature>
<comment type="caution">
    <text evidence="7">The sequence shown here is derived from an EMBL/GenBank/DDBJ whole genome shotgun (WGS) entry which is preliminary data.</text>
</comment>
<evidence type="ECO:0000256" key="4">
    <source>
        <dbReference type="PROSITE-ProRule" id="PRU01100"/>
    </source>
</evidence>
<dbReference type="InterPro" id="IPR022790">
    <property type="entry name" value="GH26_dom"/>
</dbReference>
<keyword evidence="8" id="KW-1185">Reference proteome</keyword>
<dbReference type="SUPFAM" id="SSF51445">
    <property type="entry name" value="(Trans)glycosidases"/>
    <property type="match status" value="1"/>
</dbReference>